<dbReference type="Gene3D" id="3.90.930.1">
    <property type="match status" value="1"/>
</dbReference>
<dbReference type="InterPro" id="IPR022409">
    <property type="entry name" value="PKD/Chitinase_dom"/>
</dbReference>
<dbReference type="GO" id="GO:0016020">
    <property type="term" value="C:membrane"/>
    <property type="evidence" value="ECO:0007669"/>
    <property type="project" value="InterPro"/>
</dbReference>
<feature type="region of interest" description="Disordered" evidence="2">
    <location>
        <begin position="2958"/>
        <end position="3017"/>
    </location>
</feature>
<dbReference type="Pfam" id="PF13448">
    <property type="entry name" value="DUF4114"/>
    <property type="match status" value="2"/>
</dbReference>
<dbReference type="Pfam" id="PF25023">
    <property type="entry name" value="TEN_YD-shell"/>
    <property type="match status" value="3"/>
</dbReference>
<dbReference type="Proteomes" id="UP000502433">
    <property type="component" value="Chromosome"/>
</dbReference>
<dbReference type="Gene3D" id="2.60.40.10">
    <property type="entry name" value="Immunoglobulins"/>
    <property type="match status" value="4"/>
</dbReference>
<evidence type="ECO:0000259" key="4">
    <source>
        <dbReference type="PROSITE" id="PS50268"/>
    </source>
</evidence>
<dbReference type="PROSITE" id="PS50268">
    <property type="entry name" value="CADHERIN_2"/>
    <property type="match status" value="1"/>
</dbReference>
<dbReference type="InterPro" id="IPR031325">
    <property type="entry name" value="RHS_repeat"/>
</dbReference>
<evidence type="ECO:0000256" key="2">
    <source>
        <dbReference type="SAM" id="MobiDB-lite"/>
    </source>
</evidence>
<evidence type="ECO:0000259" key="3">
    <source>
        <dbReference type="PROSITE" id="PS50234"/>
    </source>
</evidence>
<evidence type="ECO:0000313" key="5">
    <source>
        <dbReference type="EMBL" id="QJB46858.1"/>
    </source>
</evidence>
<dbReference type="InterPro" id="IPR056823">
    <property type="entry name" value="TEN-like_YD-shell"/>
</dbReference>
<dbReference type="EMBL" id="CP051206">
    <property type="protein sequence ID" value="QJB46858.1"/>
    <property type="molecule type" value="Genomic_DNA"/>
</dbReference>
<dbReference type="Gene3D" id="3.40.50.410">
    <property type="entry name" value="von Willebrand factor, type A domain"/>
    <property type="match status" value="1"/>
</dbReference>
<dbReference type="PANTHER" id="PTHR32305:SF17">
    <property type="entry name" value="TRNA NUCLEASE WAPA"/>
    <property type="match status" value="1"/>
</dbReference>
<keyword evidence="1" id="KW-0677">Repeat</keyword>
<dbReference type="InterPro" id="IPR022385">
    <property type="entry name" value="Rhs_assc_core"/>
</dbReference>
<accession>A0A6H2C6S4</accession>
<evidence type="ECO:0000256" key="1">
    <source>
        <dbReference type="ARBA" id="ARBA00022737"/>
    </source>
</evidence>
<dbReference type="Pfam" id="PF00092">
    <property type="entry name" value="VWA"/>
    <property type="match status" value="1"/>
</dbReference>
<dbReference type="Pfam" id="PF05593">
    <property type="entry name" value="RHS_repeat"/>
    <property type="match status" value="6"/>
</dbReference>
<dbReference type="InterPro" id="IPR035986">
    <property type="entry name" value="PKD_dom_sf"/>
</dbReference>
<dbReference type="InterPro" id="IPR002126">
    <property type="entry name" value="Cadherin-like_dom"/>
</dbReference>
<dbReference type="GO" id="GO:0007156">
    <property type="term" value="P:homophilic cell adhesion via plasma membrane adhesion molecules"/>
    <property type="evidence" value="ECO:0007669"/>
    <property type="project" value="InterPro"/>
</dbReference>
<dbReference type="RefSeq" id="WP_168697306.1">
    <property type="nucleotide sequence ID" value="NZ_CP051206.1"/>
</dbReference>
<organism evidence="5 6">
    <name type="scientific">Dolichospermum flos-aquae CCAP 1403/13F</name>
    <dbReference type="NCBI Taxonomy" id="315271"/>
    <lineage>
        <taxon>Bacteria</taxon>
        <taxon>Bacillati</taxon>
        <taxon>Cyanobacteriota</taxon>
        <taxon>Cyanophyceae</taxon>
        <taxon>Nostocales</taxon>
        <taxon>Aphanizomenonaceae</taxon>
        <taxon>Dolichospermum</taxon>
    </lineage>
</organism>
<dbReference type="SUPFAM" id="SSF53300">
    <property type="entry name" value="vWA-like"/>
    <property type="match status" value="1"/>
</dbReference>
<dbReference type="Gene3D" id="2.180.10.10">
    <property type="entry name" value="RHS repeat-associated core"/>
    <property type="match status" value="4"/>
</dbReference>
<dbReference type="InterPro" id="IPR015919">
    <property type="entry name" value="Cadherin-like_sf"/>
</dbReference>
<feature type="domain" description="VWFA" evidence="3">
    <location>
        <begin position="884"/>
        <end position="1087"/>
    </location>
</feature>
<dbReference type="PROSITE" id="PS50234">
    <property type="entry name" value="VWFA"/>
    <property type="match status" value="1"/>
</dbReference>
<reference evidence="5 6" key="1">
    <citation type="submission" date="2020-04" db="EMBL/GenBank/DDBJ databases">
        <title>Genome-Wide Identification of 5-Methylcytosine Sites in Bacterial Genomes By High-Throughput Sequencing of MspJI Restriction Fragments.</title>
        <authorList>
            <person name="Wu V."/>
        </authorList>
    </citation>
    <scope>NUCLEOTIDE SEQUENCE [LARGE SCALE GENOMIC DNA]</scope>
    <source>
        <strain evidence="5 6">CCAP 1403/13f</strain>
    </source>
</reference>
<dbReference type="InterPro" id="IPR006530">
    <property type="entry name" value="YD"/>
</dbReference>
<dbReference type="NCBIfam" id="TIGR03696">
    <property type="entry name" value="Rhs_assc_core"/>
    <property type="match status" value="1"/>
</dbReference>
<dbReference type="InterPro" id="IPR036465">
    <property type="entry name" value="vWFA_dom_sf"/>
</dbReference>
<dbReference type="SMART" id="SM00327">
    <property type="entry name" value="VWA"/>
    <property type="match status" value="1"/>
</dbReference>
<name>A0A6H2C6S4_DOLFA</name>
<feature type="domain" description="Cadherin" evidence="4">
    <location>
        <begin position="1404"/>
        <end position="1492"/>
    </location>
</feature>
<sequence length="3065" mass="334765">MFYSSINPQDLSIFSTGISAPSYSDGAYGLSTEFLNPLTSIQHTSAIFTIESELINGITNYSLSEKIISADYLIREKFSNFITNPNANDRLSIAYGENYQINLAQSLLQSQINDGFKDVQISVINSEILGNANGAYAESINTIFLGNEFINSNSTEVIAQVLTEEFGHFLDAQINEIDSQGDEGDIFARLVFNQSLTPEELNSLKTENDHVIIQFNDKFITIEKSAFELTNNIGETLAVTENTTLVFQWTQREARYNNEVGIIVFDNLEGKIDGVSPQQAGYFQKVLTSGKSEVVFAKGSSAATWKQVDLKAGDYVGFYLVQNASTSEYLNNPNSITIFSSITDANTDKFDHVISTNLGQGVYRFNWEDLTGGGDKDFNDVVFNVFEKGFKAGINNTQIVPLIVEFVSNEAAYKNEIGFYLVDDINGNINGISPSDTNYAREVFKQDNYQVIFEEGNYSGVKEYTLKGNQYIGWYLITDNTSQGFLQTNPNNNPNGEALAYFSYAEANPDKLNHLIHYSSNQMGWEDIFGGGDKDFNDLVFNFNFGTPTDINPQTNNPPVADIDKTITVEKDSQPIALDINPPTDFDGDTLTIMVNQLPDNSKGRITKQNGSQININDSLTITELTNLVFTPVADSSGNAGSFVYTVTDGKGGEDIQEYKLNVLDPNRLPSISSNPGGNATVGQNYTYQIIADNPDLDGLSFQLNQAPQGMTISPDGLIQWTPQANQIGAQQVKLLVKDDRGGEIEQVFTILTQGTPANPQPSGNYAPVITSKPITATTRQQYSYDVDAIDPDGDVLKYSLVAAPQGMTIDENTGLISWNPGTQTAGNYNINLRVEDGKGGFDNQAFSLALSNTVPGGISGVVWDDLNGNGVRDTSFAQGANPDIVFVIDASVSANFTFQGTPIGNQRSTTILEAEKAGLKTLNQQLISQGFGKTARVGIITFSKSATSIDMNPSISGTQLITNPIADNDNSGILDFEQVLSNVFASAGTNFEAALQQAENVFKTIGTTPGNGTLVFLSDGDSGLGSSITDEVNNLKALGIQLYAFGVGDGSKLNDGDRLDDDLITIDPNAKIFKSTDELLDTFNNLDGGQNITEPTLAGVKVYLDLNNNGVFDPDEPSQLTNTQNSKIQTNSITVAATDAIFLAGRNDITIPPLGSNDPSFPLRRSRTVSSGSIPETFPQSITVKNNEIFTFEASGSVDFSNGFSPFSPDGNSLKNTVAGLDGISAYNGRLGSLVGVFLNDENPANKTPLAALNFRTGTEDFTFLTPSIGQVFFIGDGRNSAGQVQQFVGSQGATRLFVGVADGSSFSPGNYEDNTGSYQVTIKSDRLGNDENYSFTGLLPGTYTLRQVVPNGYAQTFPTSTTGNLGSYTVNLAAGDKVENLNFGNQNTTRPNRLPNFITAPPSNGQTGQLLRYEASATDPDGDVLTYKLLTKPTGMAIDSERGTLVWQPSADQLGNFNVALQVEDGKGGSATQTFQINVGDGVDRELPTVQFGFSSNVVNIGESVTFNVSGTDNNGIANIALTIDGNPVTLNAGSASVQLNKAGVFQVVATATDTAGNVVKKDLSLRVLDPNDTTAPTVEIISPQTNKTITNLTDIVGSVSDDNLEFYRVDYAPLDLVNINNLAATDPDFVTISEGKTNVNKTIIGQFDPTTLFNGNYVLRVTAQDFSGNISSRGVFLGVSGDNKVGNFRLELTDLSIPLAGIPIQINRVYDTLQSSFSGDFGFGWSLGVKDAKIQESVPLTDAEKQGVPSLFGANPFTTGTKVYLTNPEGRRVGFTFDPFIAGGSLLGEFWKPRFVADPGVYDKLEVDDINLQQRSDGSFGLFFIPFAYNPSEYKLTTKEGTTYEYDQFKGLQEVKDRNNNTLTFRDNGILSSTGTSVEFLRDSQGRITEIIDPDGKSVKYSYDSKGNLVAVNDRTNNKTELVYNKPNRQHLLTEIIDPLGRKATRTEYDENGQISKIIDANGNELEINFDAAASSQTIKDPFGNNITRIFDNQGNVIQEVDQLGGITLRTYDANNNLLSQKDPLGNTSTYTYDSRGNLLTETNGLTQTTTYTYNDLNKVVTVTDPLGNTTKNTYDSQGNLVTQRDAAGNITTYAYDARGNVTTVTSPQNQTTKYEYDSQGRIIGIIDALNQKTGMTYDGNGNLLNITTPLGNTTRFTYDAEGRPISVTDALGNVSRLEYNALGDRTATIDALGRRREFSYDTQGQLTQNRYPDGTTERFTYDANGRRTSYTDRGGRTTIFVYDALGRLIETITPDSTPDNLVDNPRTRNEYDAAGRLIGFIDERGNRTEYGYDAADRQILVRDALNHPTRYAYDADGQVVTITDALNRATQFVYDPLGRVVENRYPDGTKTITTYDALGRAIAETDQAGITTQFEYDALDRLTAVVDALGQLTEYGYDADGNLLSQKDAKGNTTIYQYDVVNQRLATILPLGQRSTSTYDAVGNISSVTDFNGKTIAYKYNSNDQIITEGFANGTSVTYTYTPTLQRATVTDARGVTRYTYDERDQLTARNEVDGRTISYTYDLAGNRTSLITPAGTVGYSYDALNRMQTVTDRSAGLTKYIYDAVGNLVRTELPNNTVETRQYDSLDRLIAVEQRGSSGVIAGFEYTLGTAGNRLAVKEANGREVNYTYDQLYRLVTEAISDGTAGNRAISYTYDAVGNRLTRNDSVEGVTTYTYDNNDRLLQEILNGTVTEYTYDENGSTLSVKVNGTDTVNYRWDDKGRLIAVDVITAAGIERIEYRYDADGNRVTVIVNGQETRYLIDTEETYAQVVEEYTPDGTILKSYVYGLDLISQDQQGEQSFHHAAGLGSVNAVTDSNGNVTDRYVYDAFGRLIGEQGNTDNEFRFTGEQFDENSELYYLRARYYDPDNGRFISRDSFEGFQDDPLSLHKYTYVHNNPVNLIDPSGNASAIEYGLLIRIVIPIIARQALLFGLKQILNELIEALTILPMTPGPMDAAENADKGASQGSRANARNGGDNGDDGDDETESRRPGQRGDRTRNQGKTGGNQRQNRSFNNALKEAQRITGQRNLSNNTRKRLHDEITGRDIDNYDDLVNELVDLLR</sequence>
<dbReference type="Pfam" id="PF05345">
    <property type="entry name" value="He_PIG"/>
    <property type="match status" value="3"/>
</dbReference>
<dbReference type="InterPro" id="IPR013783">
    <property type="entry name" value="Ig-like_fold"/>
</dbReference>
<dbReference type="SUPFAM" id="SSF49313">
    <property type="entry name" value="Cadherin-like"/>
    <property type="match status" value="3"/>
</dbReference>
<gene>
    <name evidence="5" type="ORF">HGD76_00005</name>
</gene>
<protein>
    <submittedName>
        <fullName evidence="5">DUF4114 domain-containing protein</fullName>
    </submittedName>
</protein>
<dbReference type="KEGG" id="dfs:HGD76_00005"/>
<dbReference type="InterPro" id="IPR002035">
    <property type="entry name" value="VWF_A"/>
</dbReference>
<dbReference type="PANTHER" id="PTHR32305">
    <property type="match status" value="1"/>
</dbReference>
<dbReference type="Pfam" id="PF17963">
    <property type="entry name" value="Big_9"/>
    <property type="match status" value="1"/>
</dbReference>
<dbReference type="InterPro" id="IPR050708">
    <property type="entry name" value="T6SS_VgrG/RHS"/>
</dbReference>
<dbReference type="SUPFAM" id="SSF49299">
    <property type="entry name" value="PKD domain"/>
    <property type="match status" value="1"/>
</dbReference>
<dbReference type="InterPro" id="IPR025193">
    <property type="entry name" value="DUF4114"/>
</dbReference>
<dbReference type="NCBIfam" id="TIGR01643">
    <property type="entry name" value="YD_repeat_2x"/>
    <property type="match status" value="19"/>
</dbReference>
<feature type="compositionally biased region" description="Basic and acidic residues" evidence="2">
    <location>
        <begin position="2990"/>
        <end position="3002"/>
    </location>
</feature>
<reference evidence="5 6" key="2">
    <citation type="submission" date="2020-04" db="EMBL/GenBank/DDBJ databases">
        <authorList>
            <person name="Fomenkov A."/>
            <person name="Anton B.P."/>
            <person name="Roberts R.J."/>
        </authorList>
    </citation>
    <scope>NUCLEOTIDE SEQUENCE [LARGE SCALE GENOMIC DNA]</scope>
    <source>
        <strain evidence="5 6">CCAP 1403/13f</strain>
    </source>
</reference>
<dbReference type="CDD" id="cd00198">
    <property type="entry name" value="vWFA"/>
    <property type="match status" value="1"/>
</dbReference>
<dbReference type="Gene3D" id="2.60.120.430">
    <property type="entry name" value="Galactose-binding lectin"/>
    <property type="match status" value="1"/>
</dbReference>
<dbReference type="SMART" id="SM00089">
    <property type="entry name" value="PKD"/>
    <property type="match status" value="2"/>
</dbReference>
<proteinExistence type="predicted"/>
<dbReference type="GO" id="GO:0005509">
    <property type="term" value="F:calcium ion binding"/>
    <property type="evidence" value="ECO:0007669"/>
    <property type="project" value="InterPro"/>
</dbReference>
<evidence type="ECO:0000313" key="6">
    <source>
        <dbReference type="Proteomes" id="UP000502433"/>
    </source>
</evidence>